<name>A0A2V4MLH4_9RHOB</name>
<sequence length="357" mass="38754">MQNPPQSDKPSGKIESLQMLRAVAALLVAAFHLNASAVLNGGYTGVFNLFEHGESGVDLFFVLSGFIIYFTAAQKPDLTARQFLAARFYRIVPPYWAVLACYIGLAVVLAQVLGDASKLPDLQTLLISVFILPYPDHVIIIAWTLALELVFYGIFALSYFRFGRTGLLTAMGIWVGLSIALRVQDLFDPRPLAFLLHSAVLEFLFGILIAMAVLAGRAPLRLPALFLGVALFISYLMSGTLLGLTAGREIVAGIPAAFIVYGLTGLKGRQPASVLLAGDASYLLYLGHLLLFSVLLRAADMAFGFDLLSSSAAMWAMLAAALGVSMALSYYLERPYHAWARRRLKARATRAAQSRTV</sequence>
<dbReference type="GO" id="GO:0016747">
    <property type="term" value="F:acyltransferase activity, transferring groups other than amino-acyl groups"/>
    <property type="evidence" value="ECO:0007669"/>
    <property type="project" value="InterPro"/>
</dbReference>
<keyword evidence="4" id="KW-1185">Reference proteome</keyword>
<dbReference type="PANTHER" id="PTHR23028:SF131">
    <property type="entry name" value="BLR2367 PROTEIN"/>
    <property type="match status" value="1"/>
</dbReference>
<organism evidence="3 4">
    <name type="scientific">Litorivita pollutaquae</name>
    <dbReference type="NCBI Taxonomy" id="2200892"/>
    <lineage>
        <taxon>Bacteria</taxon>
        <taxon>Pseudomonadati</taxon>
        <taxon>Pseudomonadota</taxon>
        <taxon>Alphaproteobacteria</taxon>
        <taxon>Rhodobacterales</taxon>
        <taxon>Paracoccaceae</taxon>
        <taxon>Litorivita</taxon>
    </lineage>
</organism>
<dbReference type="Proteomes" id="UP000248012">
    <property type="component" value="Unassembled WGS sequence"/>
</dbReference>
<feature type="transmembrane region" description="Helical" evidence="1">
    <location>
        <begin position="193"/>
        <end position="215"/>
    </location>
</feature>
<feature type="transmembrane region" description="Helical" evidence="1">
    <location>
        <begin position="20"/>
        <end position="43"/>
    </location>
</feature>
<feature type="transmembrane region" description="Helical" evidence="1">
    <location>
        <begin position="134"/>
        <end position="155"/>
    </location>
</feature>
<dbReference type="EMBL" id="QFVT01000014">
    <property type="protein sequence ID" value="PYC46409.1"/>
    <property type="molecule type" value="Genomic_DNA"/>
</dbReference>
<evidence type="ECO:0000256" key="1">
    <source>
        <dbReference type="SAM" id="Phobius"/>
    </source>
</evidence>
<feature type="transmembrane region" description="Helical" evidence="1">
    <location>
        <begin position="311"/>
        <end position="332"/>
    </location>
</feature>
<dbReference type="InterPro" id="IPR002656">
    <property type="entry name" value="Acyl_transf_3_dom"/>
</dbReference>
<feature type="transmembrane region" description="Helical" evidence="1">
    <location>
        <begin position="222"/>
        <end position="244"/>
    </location>
</feature>
<feature type="transmembrane region" description="Helical" evidence="1">
    <location>
        <begin position="94"/>
        <end position="114"/>
    </location>
</feature>
<evidence type="ECO:0000313" key="4">
    <source>
        <dbReference type="Proteomes" id="UP000248012"/>
    </source>
</evidence>
<feature type="transmembrane region" description="Helical" evidence="1">
    <location>
        <begin position="250"/>
        <end position="268"/>
    </location>
</feature>
<keyword evidence="1" id="KW-0472">Membrane</keyword>
<reference evidence="3 4" key="1">
    <citation type="submission" date="2018-05" db="EMBL/GenBank/DDBJ databases">
        <title>Oceanovita maritima gen. nov., sp. nov., a marine bacterium in the family Rhodobacteraceae isolated from surface seawater of Lundu port Xiamen, China.</title>
        <authorList>
            <person name="Hetharua B.H."/>
            <person name="Min D."/>
            <person name="Liao H."/>
            <person name="Tian Y."/>
        </authorList>
    </citation>
    <scope>NUCLEOTIDE SEQUENCE [LARGE SCALE GENOMIC DNA]</scope>
    <source>
        <strain evidence="3 4">FSX-11</strain>
    </source>
</reference>
<dbReference type="Pfam" id="PF01757">
    <property type="entry name" value="Acyl_transf_3"/>
    <property type="match status" value="1"/>
</dbReference>
<gene>
    <name evidence="3" type="ORF">DI396_15540</name>
</gene>
<evidence type="ECO:0000313" key="3">
    <source>
        <dbReference type="EMBL" id="PYC46409.1"/>
    </source>
</evidence>
<dbReference type="RefSeq" id="WP_110797250.1">
    <property type="nucleotide sequence ID" value="NZ_KZ826493.1"/>
</dbReference>
<feature type="transmembrane region" description="Helical" evidence="1">
    <location>
        <begin position="55"/>
        <end position="73"/>
    </location>
</feature>
<keyword evidence="1" id="KW-0812">Transmembrane</keyword>
<dbReference type="InterPro" id="IPR050879">
    <property type="entry name" value="Acyltransferase_3"/>
</dbReference>
<feature type="transmembrane region" description="Helical" evidence="1">
    <location>
        <begin position="162"/>
        <end position="181"/>
    </location>
</feature>
<dbReference type="GO" id="GO:0016020">
    <property type="term" value="C:membrane"/>
    <property type="evidence" value="ECO:0007669"/>
    <property type="project" value="TreeGrafter"/>
</dbReference>
<keyword evidence="1" id="KW-1133">Transmembrane helix</keyword>
<dbReference type="AlphaFoldDB" id="A0A2V4MLH4"/>
<feature type="transmembrane region" description="Helical" evidence="1">
    <location>
        <begin position="280"/>
        <end position="299"/>
    </location>
</feature>
<dbReference type="OrthoDB" id="9796461at2"/>
<protein>
    <recommendedName>
        <fullName evidence="2">Acyltransferase 3 domain-containing protein</fullName>
    </recommendedName>
</protein>
<evidence type="ECO:0000259" key="2">
    <source>
        <dbReference type="Pfam" id="PF01757"/>
    </source>
</evidence>
<dbReference type="GO" id="GO:0000271">
    <property type="term" value="P:polysaccharide biosynthetic process"/>
    <property type="evidence" value="ECO:0007669"/>
    <property type="project" value="TreeGrafter"/>
</dbReference>
<feature type="domain" description="Acyltransferase 3" evidence="2">
    <location>
        <begin position="15"/>
        <end position="332"/>
    </location>
</feature>
<proteinExistence type="predicted"/>
<comment type="caution">
    <text evidence="3">The sequence shown here is derived from an EMBL/GenBank/DDBJ whole genome shotgun (WGS) entry which is preliminary data.</text>
</comment>
<dbReference type="PANTHER" id="PTHR23028">
    <property type="entry name" value="ACETYLTRANSFERASE"/>
    <property type="match status" value="1"/>
</dbReference>
<accession>A0A2V4MLH4</accession>